<feature type="coiled-coil region" evidence="1">
    <location>
        <begin position="135"/>
        <end position="176"/>
    </location>
</feature>
<dbReference type="EMBL" id="JAPFFF010000003">
    <property type="protein sequence ID" value="KAK8893636.1"/>
    <property type="molecule type" value="Genomic_DNA"/>
</dbReference>
<reference evidence="3 4" key="1">
    <citation type="submission" date="2024-04" db="EMBL/GenBank/DDBJ databases">
        <title>Tritrichomonas musculus Genome.</title>
        <authorList>
            <person name="Alves-Ferreira E."/>
            <person name="Grigg M."/>
            <person name="Lorenzi H."/>
            <person name="Galac M."/>
        </authorList>
    </citation>
    <scope>NUCLEOTIDE SEQUENCE [LARGE SCALE GENOMIC DNA]</scope>
    <source>
        <strain evidence="3 4">EAF2021</strain>
    </source>
</reference>
<keyword evidence="4" id="KW-1185">Reference proteome</keyword>
<dbReference type="SUPFAM" id="SSF103657">
    <property type="entry name" value="BAR/IMD domain-like"/>
    <property type="match status" value="1"/>
</dbReference>
<organism evidence="3 4">
    <name type="scientific">Tritrichomonas musculus</name>
    <dbReference type="NCBI Taxonomy" id="1915356"/>
    <lineage>
        <taxon>Eukaryota</taxon>
        <taxon>Metamonada</taxon>
        <taxon>Parabasalia</taxon>
        <taxon>Tritrichomonadida</taxon>
        <taxon>Tritrichomonadidae</taxon>
        <taxon>Tritrichomonas</taxon>
    </lineage>
</organism>
<name>A0ABR2KRH6_9EUKA</name>
<feature type="compositionally biased region" description="Polar residues" evidence="2">
    <location>
        <begin position="215"/>
        <end position="231"/>
    </location>
</feature>
<accession>A0ABR2KRH6</accession>
<evidence type="ECO:0000313" key="4">
    <source>
        <dbReference type="Proteomes" id="UP001470230"/>
    </source>
</evidence>
<dbReference type="InterPro" id="IPR027267">
    <property type="entry name" value="AH/BAR_dom_sf"/>
</dbReference>
<keyword evidence="1" id="KW-0175">Coiled coil</keyword>
<gene>
    <name evidence="3" type="ORF">M9Y10_022061</name>
</gene>
<feature type="region of interest" description="Disordered" evidence="2">
    <location>
        <begin position="215"/>
        <end position="258"/>
    </location>
</feature>
<evidence type="ECO:0000256" key="2">
    <source>
        <dbReference type="SAM" id="MobiDB-lite"/>
    </source>
</evidence>
<sequence length="258" mass="28954">MFNIPIPQEKKGVDAAINDMREINHGLHGAADARSKYSENLVKLGETLHTLAESQNPDYGEGFAKLEEQFKHISEIEKTLSEEEVRNSEDFRDIIERYFVVSRANKTYMDCKALYQKAGEALESAKNKNTLEMNKATYEKNKFKLEAAIDKAKANKQQALDNLKQSIRDLIEARKKYDAFKIRRLVSGWTRYGNALKTACDAELSAYKEAQNLINDLKNNAPQPAESNANGGNAEGHEAPAQAQNGEEHADPQSDGFE</sequence>
<comment type="caution">
    <text evidence="3">The sequence shown here is derived from an EMBL/GenBank/DDBJ whole genome shotgun (WGS) entry which is preliminary data.</text>
</comment>
<proteinExistence type="predicted"/>
<evidence type="ECO:0000313" key="3">
    <source>
        <dbReference type="EMBL" id="KAK8893636.1"/>
    </source>
</evidence>
<dbReference type="Proteomes" id="UP001470230">
    <property type="component" value="Unassembled WGS sequence"/>
</dbReference>
<protein>
    <submittedName>
        <fullName evidence="3">Uncharacterized protein</fullName>
    </submittedName>
</protein>
<evidence type="ECO:0000256" key="1">
    <source>
        <dbReference type="SAM" id="Coils"/>
    </source>
</evidence>